<evidence type="ECO:0000313" key="2">
    <source>
        <dbReference type="EMBL" id="RVU55638.1"/>
    </source>
</evidence>
<name>A0A437SA13_9FIRM</name>
<dbReference type="RefSeq" id="WP_127722547.1">
    <property type="nucleotide sequence ID" value="NZ_RLIH01000001.1"/>
</dbReference>
<evidence type="ECO:0000256" key="1">
    <source>
        <dbReference type="SAM" id="Phobius"/>
    </source>
</evidence>
<keyword evidence="1" id="KW-0472">Membrane</keyword>
<organism evidence="2 3">
    <name type="scientific">Anaerosphaera multitolerans</name>
    <dbReference type="NCBI Taxonomy" id="2487351"/>
    <lineage>
        <taxon>Bacteria</taxon>
        <taxon>Bacillati</taxon>
        <taxon>Bacillota</taxon>
        <taxon>Tissierellia</taxon>
        <taxon>Tissierellales</taxon>
        <taxon>Peptoniphilaceae</taxon>
        <taxon>Anaerosphaera</taxon>
    </lineage>
</organism>
<dbReference type="AlphaFoldDB" id="A0A437SA13"/>
<comment type="caution">
    <text evidence="2">The sequence shown here is derived from an EMBL/GenBank/DDBJ whole genome shotgun (WGS) entry which is preliminary data.</text>
</comment>
<reference evidence="2 3" key="1">
    <citation type="submission" date="2018-11" db="EMBL/GenBank/DDBJ databases">
        <title>Genome sequencing and assembly of Anaerosphaera sp. nov., GS7-6-2.</title>
        <authorList>
            <person name="Rettenmaier R."/>
            <person name="Liebl W."/>
            <person name="Zverlov V."/>
        </authorList>
    </citation>
    <scope>NUCLEOTIDE SEQUENCE [LARGE SCALE GENOMIC DNA]</scope>
    <source>
        <strain evidence="2 3">GS7-6-2</strain>
    </source>
</reference>
<proteinExistence type="predicted"/>
<feature type="transmembrane region" description="Helical" evidence="1">
    <location>
        <begin position="44"/>
        <end position="62"/>
    </location>
</feature>
<evidence type="ECO:0000313" key="3">
    <source>
        <dbReference type="Proteomes" id="UP000288812"/>
    </source>
</evidence>
<feature type="transmembrane region" description="Helical" evidence="1">
    <location>
        <begin position="74"/>
        <end position="93"/>
    </location>
</feature>
<accession>A0A437SA13</accession>
<gene>
    <name evidence="2" type="ORF">EF514_00025</name>
</gene>
<dbReference type="EMBL" id="RLIH01000001">
    <property type="protein sequence ID" value="RVU55638.1"/>
    <property type="molecule type" value="Genomic_DNA"/>
</dbReference>
<protein>
    <submittedName>
        <fullName evidence="2">Uncharacterized protein</fullName>
    </submittedName>
</protein>
<keyword evidence="3" id="KW-1185">Reference proteome</keyword>
<keyword evidence="1" id="KW-0812">Transmembrane</keyword>
<keyword evidence="1" id="KW-1133">Transmembrane helix</keyword>
<feature type="transmembrane region" description="Helical" evidence="1">
    <location>
        <begin position="12"/>
        <end position="32"/>
    </location>
</feature>
<dbReference type="Proteomes" id="UP000288812">
    <property type="component" value="Unassembled WGS sequence"/>
</dbReference>
<sequence>MANKKVNKRIYVFLILSCLLILIFQAMVFLSKSIVNIDIKWFKLLYYICIGYVIFVILYGIIKREILKRMPLLLFALQLILLIIVIATIKFYIL</sequence>